<dbReference type="InterPro" id="IPR025048">
    <property type="entry name" value="DUF3987"/>
</dbReference>
<feature type="compositionally biased region" description="Low complexity" evidence="1">
    <location>
        <begin position="933"/>
        <end position="954"/>
    </location>
</feature>
<protein>
    <recommendedName>
        <fullName evidence="2">DNA primase/polymerase bifunctional N-terminal domain-containing protein</fullName>
    </recommendedName>
</protein>
<sequence length="1124" mass="126484">MNNSSHNDLTAHLHQGLSRIPSDWQLCLLDGKKVPQGIGWQQKPLTPVQMKEAVTNGWIVDKADGTQYRCYPKGYGLITGTPVTINSETFYLMALDQDGASAREKILQLSGGEELPKTVAFTSGRPGRCQYLFLIPEQYAPSLRTKKFLTDVTGDDGKSEQLELRWTGLQSCLPPSIHPTTGEYIWVSGCAPDEIPIALAPIWLIEAMLVENEITNGSSTPHTHYQEPKWTDIDWALSYLAALSPSRVDDYNQWCNVGMILKSIDNSLFYEWDKWSRLSSKYQPGECEKKWKTFNKNGVGIGTLAHWAKQDGWTSPFKNKNVINNGKNYQTNSSNSNGNGNHHFLYDQVTTIVTSNLNPPQQTAAIIELSSDNSYPLKGVKDLAVEIETYINQTDSKTENVLELKRLLNYRREQLNISQILPTPLASALLSKANSDCIDPVYLYQYLLAACGSEMGGHIGIIGKEGATLTDSWIEYPIFWTMVVALPSAGKSQTMRSVFSPIKKRYKQAKTEYQKVQQQLENLKEQWEEKSQQQKEKLQDSPENPRIFKATMPAPPPKKIIEAGSPEGAIRRMSELTPRTGCTWVFDELVRLLKLDQYKDKGGDTRQILLQTWNAPADIEFERSKEENAFHLKDICLNLTGATQLSKVKQLFSDPDDGDGLISRFLVALPTTPSNFAVWSDLKVAIDQELQELYDHLRLLHKRLSQTQEDEEQELSPLFLSFTKEAQQRWKRWWEEVRRNQQTVEFENPAFFAYLGKMLSQTLRLALLLHCMELKYEQKNDPFQVGIDTLEKAILAAKFSIGQFRILQTNNHATDEMPGRLSLIHAYALRKGTEVSAVQVQNSVFKRAKPKPTLAEIRQDFAILTENGYTVLSGKGKDLRIRAIPVDQARVGNPKSSEPYSDTSQNFRTQTSRGTQPPVTRISDYSDNSWTTPTTNGNLQNNSNNSTNGRNCPNYDDAVPSKVDFEPISNENTASEICPNDVGNSENILSSNVPTSETPARGNGGNYDDVNERSQNQAEERHLNLEQLQTLLACYSSAKALAQASPEMPTESIVSLFAPLDNLLRSWGIEPIGKVSEQVPYNPQLHQPDTDDLIEGESVFIKFVGYRDGSRILCPAQVSRTRNC</sequence>
<feature type="compositionally biased region" description="Basic and acidic residues" evidence="1">
    <location>
        <begin position="526"/>
        <end position="540"/>
    </location>
</feature>
<feature type="region of interest" description="Disordered" evidence="1">
    <location>
        <begin position="890"/>
        <end position="1017"/>
    </location>
</feature>
<dbReference type="Proteomes" id="UP000185860">
    <property type="component" value="Unassembled WGS sequence"/>
</dbReference>
<dbReference type="Pfam" id="PF09250">
    <property type="entry name" value="Prim-Pol"/>
    <property type="match status" value="1"/>
</dbReference>
<dbReference type="Pfam" id="PF08707">
    <property type="entry name" value="PriCT_2"/>
    <property type="match status" value="1"/>
</dbReference>
<evidence type="ECO:0000313" key="3">
    <source>
        <dbReference type="EMBL" id="OKH36242.1"/>
    </source>
</evidence>
<evidence type="ECO:0000259" key="2">
    <source>
        <dbReference type="SMART" id="SM00943"/>
    </source>
</evidence>
<evidence type="ECO:0000313" key="4">
    <source>
        <dbReference type="Proteomes" id="UP000185860"/>
    </source>
</evidence>
<dbReference type="AlphaFoldDB" id="A0A1U7IGN2"/>
<dbReference type="SMART" id="SM00943">
    <property type="entry name" value="Prim-Pol"/>
    <property type="match status" value="1"/>
</dbReference>
<feature type="domain" description="DNA primase/polymerase bifunctional N-terminal" evidence="2">
    <location>
        <begin position="35"/>
        <end position="204"/>
    </location>
</feature>
<feature type="compositionally biased region" description="Polar residues" evidence="1">
    <location>
        <begin position="894"/>
        <end position="932"/>
    </location>
</feature>
<comment type="caution">
    <text evidence="3">The sequence shown here is derived from an EMBL/GenBank/DDBJ whole genome shotgun (WGS) entry which is preliminary data.</text>
</comment>
<name>A0A1U7IGN2_9CYAN</name>
<reference evidence="3 4" key="1">
    <citation type="submission" date="2016-11" db="EMBL/GenBank/DDBJ databases">
        <title>Draft Genome Sequences of Nine Cyanobacterial Strains from Diverse Habitats.</title>
        <authorList>
            <person name="Zhu T."/>
            <person name="Hou S."/>
            <person name="Lu X."/>
            <person name="Hess W.R."/>
        </authorList>
    </citation>
    <scope>NUCLEOTIDE SEQUENCE [LARGE SCALE GENOMIC DNA]</scope>
    <source>
        <strain evidence="3 4">IAM M-71</strain>
    </source>
</reference>
<feature type="region of interest" description="Disordered" evidence="1">
    <location>
        <begin position="526"/>
        <end position="560"/>
    </location>
</feature>
<dbReference type="InterPro" id="IPR014819">
    <property type="entry name" value="PriCT_2"/>
</dbReference>
<proteinExistence type="predicted"/>
<accession>A0A1U7IGN2</accession>
<dbReference type="EMBL" id="MRCE01000017">
    <property type="protein sequence ID" value="OKH36242.1"/>
    <property type="molecule type" value="Genomic_DNA"/>
</dbReference>
<dbReference type="RefSeq" id="WP_073594924.1">
    <property type="nucleotide sequence ID" value="NZ_MRCE01000017.1"/>
</dbReference>
<dbReference type="OrthoDB" id="460004at2"/>
<evidence type="ECO:0000256" key="1">
    <source>
        <dbReference type="SAM" id="MobiDB-lite"/>
    </source>
</evidence>
<feature type="compositionally biased region" description="Polar residues" evidence="1">
    <location>
        <begin position="982"/>
        <end position="998"/>
    </location>
</feature>
<dbReference type="GO" id="GO:0016817">
    <property type="term" value="F:hydrolase activity, acting on acid anhydrides"/>
    <property type="evidence" value="ECO:0007669"/>
    <property type="project" value="InterPro"/>
</dbReference>
<gene>
    <name evidence="3" type="ORF">NIES2119_18250</name>
</gene>
<dbReference type="STRING" id="454136.NIES2119_18250"/>
<dbReference type="Pfam" id="PF13148">
    <property type="entry name" value="DUF3987"/>
    <property type="match status" value="1"/>
</dbReference>
<dbReference type="InterPro" id="IPR015330">
    <property type="entry name" value="DNA_primase/pol_bifunc_N"/>
</dbReference>
<organism evidence="3 4">
    <name type="scientific">[Phormidium ambiguum] IAM M-71</name>
    <dbReference type="NCBI Taxonomy" id="454136"/>
    <lineage>
        <taxon>Bacteria</taxon>
        <taxon>Bacillati</taxon>
        <taxon>Cyanobacteriota</taxon>
        <taxon>Cyanophyceae</taxon>
        <taxon>Oscillatoriophycideae</taxon>
        <taxon>Aerosakkonematales</taxon>
        <taxon>Aerosakkonemataceae</taxon>
        <taxon>Floridanema</taxon>
    </lineage>
</organism>